<evidence type="ECO:0000313" key="1">
    <source>
        <dbReference type="EMBL" id="MBW0470864.1"/>
    </source>
</evidence>
<protein>
    <submittedName>
        <fullName evidence="1">Uncharacterized protein</fullName>
    </submittedName>
</protein>
<accession>A0A9Q3BRB7</accession>
<sequence length="126" mass="15022">MENSIAQNAALFQEQWEKSDKERYEFKEDIPSSIENISLKDELPRQSTQIVDRNLFNLNNNDSHHHTNSRNAEVEIKFKCKDIPLLEQWPPFSGYVEYNHMEFIETGDMLKEDFIIQDEYISSRLH</sequence>
<gene>
    <name evidence="1" type="ORF">O181_010579</name>
</gene>
<dbReference type="Proteomes" id="UP000765509">
    <property type="component" value="Unassembled WGS sequence"/>
</dbReference>
<dbReference type="AlphaFoldDB" id="A0A9Q3BRB7"/>
<comment type="caution">
    <text evidence="1">The sequence shown here is derived from an EMBL/GenBank/DDBJ whole genome shotgun (WGS) entry which is preliminary data.</text>
</comment>
<evidence type="ECO:0000313" key="2">
    <source>
        <dbReference type="Proteomes" id="UP000765509"/>
    </source>
</evidence>
<keyword evidence="2" id="KW-1185">Reference proteome</keyword>
<proteinExistence type="predicted"/>
<organism evidence="1 2">
    <name type="scientific">Austropuccinia psidii MF-1</name>
    <dbReference type="NCBI Taxonomy" id="1389203"/>
    <lineage>
        <taxon>Eukaryota</taxon>
        <taxon>Fungi</taxon>
        <taxon>Dikarya</taxon>
        <taxon>Basidiomycota</taxon>
        <taxon>Pucciniomycotina</taxon>
        <taxon>Pucciniomycetes</taxon>
        <taxon>Pucciniales</taxon>
        <taxon>Sphaerophragmiaceae</taxon>
        <taxon>Austropuccinia</taxon>
    </lineage>
</organism>
<reference evidence="1" key="1">
    <citation type="submission" date="2021-03" db="EMBL/GenBank/DDBJ databases">
        <title>Draft genome sequence of rust myrtle Austropuccinia psidii MF-1, a brazilian biotype.</title>
        <authorList>
            <person name="Quecine M.C."/>
            <person name="Pachon D.M.R."/>
            <person name="Bonatelli M.L."/>
            <person name="Correr F.H."/>
            <person name="Franceschini L.M."/>
            <person name="Leite T.F."/>
            <person name="Margarido G.R.A."/>
            <person name="Almeida C.A."/>
            <person name="Ferrarezi J.A."/>
            <person name="Labate C.A."/>
        </authorList>
    </citation>
    <scope>NUCLEOTIDE SEQUENCE</scope>
    <source>
        <strain evidence="1">MF-1</strain>
    </source>
</reference>
<name>A0A9Q3BRB7_9BASI</name>
<dbReference type="OrthoDB" id="2506710at2759"/>
<dbReference type="EMBL" id="AVOT02002572">
    <property type="protein sequence ID" value="MBW0470864.1"/>
    <property type="molecule type" value="Genomic_DNA"/>
</dbReference>